<dbReference type="Gene3D" id="3.10.450.50">
    <property type="match status" value="1"/>
</dbReference>
<feature type="signal peptide" evidence="1">
    <location>
        <begin position="1"/>
        <end position="19"/>
    </location>
</feature>
<evidence type="ECO:0000313" key="4">
    <source>
        <dbReference type="Proteomes" id="UP001266357"/>
    </source>
</evidence>
<dbReference type="EMBL" id="JAVRIF010000011">
    <property type="protein sequence ID" value="MDT0605146.1"/>
    <property type="molecule type" value="Genomic_DNA"/>
</dbReference>
<proteinExistence type="predicted"/>
<gene>
    <name evidence="3" type="ORF">RM573_16195</name>
</gene>
<evidence type="ECO:0000259" key="2">
    <source>
        <dbReference type="Pfam" id="PF13474"/>
    </source>
</evidence>
<protein>
    <submittedName>
        <fullName evidence="3">Nuclear transport factor 2 family protein</fullName>
    </submittedName>
</protein>
<dbReference type="SUPFAM" id="SSF54427">
    <property type="entry name" value="NTF2-like"/>
    <property type="match status" value="1"/>
</dbReference>
<reference evidence="3 4" key="1">
    <citation type="submission" date="2023-09" db="EMBL/GenBank/DDBJ databases">
        <authorList>
            <person name="Rey-Velasco X."/>
        </authorList>
    </citation>
    <scope>NUCLEOTIDE SEQUENCE [LARGE SCALE GENOMIC DNA]</scope>
    <source>
        <strain evidence="3 4">W431</strain>
    </source>
</reference>
<dbReference type="InterPro" id="IPR037401">
    <property type="entry name" value="SnoaL-like"/>
</dbReference>
<dbReference type="InterPro" id="IPR032710">
    <property type="entry name" value="NTF2-like_dom_sf"/>
</dbReference>
<sequence length="157" mass="18025">MLRMLLCAGLFIVASSVVAQSSIEKTIINQTLERFHLAAAEANYEAYFNLFAEQAVFLGTDGNERWTKEEFKKYVKPHFNQKIGWLYESTQRNITIVNDTDIAFFDELLFNKNYGQCRGTGILLKVNNHWKILQYNLSIPIPNDLSKQVVGLIQKTS</sequence>
<comment type="caution">
    <text evidence="3">The sequence shown here is derived from an EMBL/GenBank/DDBJ whole genome shotgun (WGS) entry which is preliminary data.</text>
</comment>
<feature type="domain" description="SnoaL-like" evidence="2">
    <location>
        <begin position="28"/>
        <end position="142"/>
    </location>
</feature>
<name>A0ABU3A849_9GAMM</name>
<dbReference type="RefSeq" id="WP_311584431.1">
    <property type="nucleotide sequence ID" value="NZ_JAVRIF010000011.1"/>
</dbReference>
<evidence type="ECO:0000313" key="3">
    <source>
        <dbReference type="EMBL" id="MDT0605146.1"/>
    </source>
</evidence>
<accession>A0ABU3A849</accession>
<keyword evidence="4" id="KW-1185">Reference proteome</keyword>
<dbReference type="Proteomes" id="UP001266357">
    <property type="component" value="Unassembled WGS sequence"/>
</dbReference>
<feature type="chain" id="PRO_5046432636" evidence="1">
    <location>
        <begin position="20"/>
        <end position="157"/>
    </location>
</feature>
<organism evidence="3 4">
    <name type="scientific">Thalassotalea castellviae</name>
    <dbReference type="NCBI Taxonomy" id="3075612"/>
    <lineage>
        <taxon>Bacteria</taxon>
        <taxon>Pseudomonadati</taxon>
        <taxon>Pseudomonadota</taxon>
        <taxon>Gammaproteobacteria</taxon>
        <taxon>Alteromonadales</taxon>
        <taxon>Colwelliaceae</taxon>
        <taxon>Thalassotalea</taxon>
    </lineage>
</organism>
<dbReference type="Pfam" id="PF13474">
    <property type="entry name" value="SnoaL_3"/>
    <property type="match status" value="1"/>
</dbReference>
<evidence type="ECO:0000256" key="1">
    <source>
        <dbReference type="SAM" id="SignalP"/>
    </source>
</evidence>
<keyword evidence="1" id="KW-0732">Signal</keyword>